<dbReference type="Proteomes" id="UP000283786">
    <property type="component" value="Chromosome"/>
</dbReference>
<name>A0A418SI06_9RHOB</name>
<dbReference type="EMBL" id="CP060436">
    <property type="protein sequence ID" value="QPM92122.1"/>
    <property type="molecule type" value="Genomic_DNA"/>
</dbReference>
<reference evidence="1 2" key="1">
    <citation type="submission" date="2020-08" db="EMBL/GenBank/DDBJ databases">
        <title>Genome sequence of Rhodobacteraceae bacterium Lw-13e.</title>
        <authorList>
            <person name="Poehlein A."/>
            <person name="Wolter L."/>
            <person name="Daniel R."/>
            <person name="Brinkhoff T."/>
        </authorList>
    </citation>
    <scope>NUCLEOTIDE SEQUENCE [LARGE SCALE GENOMIC DNA]</scope>
    <source>
        <strain evidence="1 2">Lw-13e</strain>
    </source>
</reference>
<evidence type="ECO:0000313" key="2">
    <source>
        <dbReference type="Proteomes" id="UP000283786"/>
    </source>
</evidence>
<evidence type="ECO:0000313" key="1">
    <source>
        <dbReference type="EMBL" id="QPM92122.1"/>
    </source>
</evidence>
<dbReference type="RefSeq" id="WP_147407618.1">
    <property type="nucleotide sequence ID" value="NZ_CP060436.1"/>
</dbReference>
<accession>A0A418SI06</accession>
<gene>
    <name evidence="1" type="ORF">PSAL_033850</name>
</gene>
<organism evidence="1 2">
    <name type="scientific">Pseudooceanicola algae</name>
    <dbReference type="NCBI Taxonomy" id="1537215"/>
    <lineage>
        <taxon>Bacteria</taxon>
        <taxon>Pseudomonadati</taxon>
        <taxon>Pseudomonadota</taxon>
        <taxon>Alphaproteobacteria</taxon>
        <taxon>Rhodobacterales</taxon>
        <taxon>Paracoccaceae</taxon>
        <taxon>Pseudooceanicola</taxon>
    </lineage>
</organism>
<dbReference type="KEGG" id="palw:PSAL_033850"/>
<keyword evidence="2" id="KW-1185">Reference proteome</keyword>
<proteinExistence type="predicted"/>
<sequence length="124" mass="13780">MSTIKGVDADLARIERQLQKKLHRRRGNLSGLMRRAGRRLPARAHRAAGEIAAAQELALNPRLARTLDAGRLKAPVRVLDEAVATYDPGKERLDFWLSVLRSLAFNLLALAVVLGLLARWRGLI</sequence>
<protein>
    <submittedName>
        <fullName evidence="1">Uncharacterized protein</fullName>
    </submittedName>
</protein>
<dbReference type="AlphaFoldDB" id="A0A418SI06"/>